<keyword evidence="2" id="KW-1185">Reference proteome</keyword>
<organism evidence="1 2">
    <name type="scientific">Colocasia esculenta</name>
    <name type="common">Wild taro</name>
    <name type="synonym">Arum esculentum</name>
    <dbReference type="NCBI Taxonomy" id="4460"/>
    <lineage>
        <taxon>Eukaryota</taxon>
        <taxon>Viridiplantae</taxon>
        <taxon>Streptophyta</taxon>
        <taxon>Embryophyta</taxon>
        <taxon>Tracheophyta</taxon>
        <taxon>Spermatophyta</taxon>
        <taxon>Magnoliopsida</taxon>
        <taxon>Liliopsida</taxon>
        <taxon>Araceae</taxon>
        <taxon>Aroideae</taxon>
        <taxon>Colocasieae</taxon>
        <taxon>Colocasia</taxon>
    </lineage>
</organism>
<comment type="caution">
    <text evidence="1">The sequence shown here is derived from an EMBL/GenBank/DDBJ whole genome shotgun (WGS) entry which is preliminary data.</text>
</comment>
<evidence type="ECO:0000313" key="1">
    <source>
        <dbReference type="EMBL" id="MQL70927.1"/>
    </source>
</evidence>
<name>A0A843TLI1_COLES</name>
<dbReference type="OrthoDB" id="1372089at2759"/>
<protein>
    <submittedName>
        <fullName evidence="1">Uncharacterized protein</fullName>
    </submittedName>
</protein>
<reference evidence="1" key="1">
    <citation type="submission" date="2017-07" db="EMBL/GenBank/DDBJ databases">
        <title>Taro Niue Genome Assembly and Annotation.</title>
        <authorList>
            <person name="Atibalentja N."/>
            <person name="Keating K."/>
            <person name="Fields C.J."/>
        </authorList>
    </citation>
    <scope>NUCLEOTIDE SEQUENCE</scope>
    <source>
        <strain evidence="1">Niue_2</strain>
        <tissue evidence="1">Leaf</tissue>
    </source>
</reference>
<sequence>MYHHARWRGRDIYVGETCGVKFVAVAAVPVGEDDGAVEVVGHLDGVDGLAVGDQYLLHVAIADLVPFVAPAVDVPARSDLDQDVPVEHRTLSIL</sequence>
<gene>
    <name evidence="1" type="ORF">Taro_003241</name>
</gene>
<dbReference type="Proteomes" id="UP000652761">
    <property type="component" value="Unassembled WGS sequence"/>
</dbReference>
<proteinExistence type="predicted"/>
<dbReference type="EMBL" id="NMUH01000083">
    <property type="protein sequence ID" value="MQL70927.1"/>
    <property type="molecule type" value="Genomic_DNA"/>
</dbReference>
<evidence type="ECO:0000313" key="2">
    <source>
        <dbReference type="Proteomes" id="UP000652761"/>
    </source>
</evidence>
<dbReference type="AlphaFoldDB" id="A0A843TLI1"/>
<accession>A0A843TLI1</accession>